<sequence>MVTSYALIAGLILRDFIKGRKAHRAVLTGWSFTGPKFTTRSPKGRFTGNKRGLFDVATY</sequence>
<proteinExistence type="predicted"/>
<evidence type="ECO:0000313" key="2">
    <source>
        <dbReference type="Proteomes" id="UP000225816"/>
    </source>
</evidence>
<name>A0A3B8GGN0_9CAUD</name>
<keyword evidence="2" id="KW-1185">Reference proteome</keyword>
<accession>A0A3B8GGN0</accession>
<dbReference type="Proteomes" id="UP000225816">
    <property type="component" value="Segment"/>
</dbReference>
<reference evidence="1" key="1">
    <citation type="submission" date="2016-11" db="EMBL/GenBank/DDBJ databases">
        <authorList>
            <person name="Shneider M.M."/>
            <person name="Kabanova A.P."/>
            <person name="Vo T."/>
            <person name="Samarov N.I."/>
            <person name="Korzhenkov A.A."/>
            <person name="Toschakov S.V."/>
            <person name="Miroshnikov K.K."/>
            <person name="Ignatov A.N."/>
            <person name="Kulikov E.E."/>
            <person name="Miroshnikov K.A."/>
        </authorList>
    </citation>
    <scope>NUCLEOTIDE SEQUENCE [LARGE SCALE GENOMIC DNA]</scope>
</reference>
<gene>
    <name evidence="1" type="ORF">PP47_gp02</name>
</gene>
<protein>
    <submittedName>
        <fullName evidence="1">Uncharacterized protein</fullName>
    </submittedName>
</protein>
<dbReference type="EMBL" id="KY250035">
    <property type="protein sequence ID" value="AYM47363.1"/>
    <property type="molecule type" value="Genomic_DNA"/>
</dbReference>
<organism evidence="1 2">
    <name type="scientific">Pectobacterium phage PP47</name>
    <dbReference type="NCBI Taxonomy" id="1932882"/>
    <lineage>
        <taxon>Viruses</taxon>
        <taxon>Duplodnaviria</taxon>
        <taxon>Heunggongvirae</taxon>
        <taxon>Uroviricota</taxon>
        <taxon>Caudoviricetes</taxon>
        <taxon>Autographivirales</taxon>
        <taxon>Autotranscriptaviridae</taxon>
        <taxon>Studiervirinae</taxon>
        <taxon>Pektosvirus</taxon>
        <taxon>Pektosvirus PP47</taxon>
    </lineage>
</organism>
<evidence type="ECO:0000313" key="1">
    <source>
        <dbReference type="EMBL" id="AYM47363.1"/>
    </source>
</evidence>